<evidence type="ECO:0000256" key="1">
    <source>
        <dbReference type="SAM" id="SignalP"/>
    </source>
</evidence>
<evidence type="ECO:0000313" key="2">
    <source>
        <dbReference type="EMBL" id="AOG60982.1"/>
    </source>
</evidence>
<protein>
    <submittedName>
        <fullName evidence="2">Uncharacterized protein</fullName>
    </submittedName>
</protein>
<dbReference type="RefSeq" id="WP_069117347.1">
    <property type="nucleotide sequence ID" value="NZ_CP017015.1"/>
</dbReference>
<accession>A0A1B3SM30</accession>
<dbReference type="EMBL" id="CP017015">
    <property type="protein sequence ID" value="AOG60982.1"/>
    <property type="molecule type" value="Genomic_DNA"/>
</dbReference>
<evidence type="ECO:0000313" key="3">
    <source>
        <dbReference type="Proteomes" id="UP000094378"/>
    </source>
</evidence>
<dbReference type="OrthoDB" id="389284at2"/>
<name>A0A1B3SM30_9MOLU</name>
<organism evidence="2 3">
    <name type="scientific">Spiroplasma helicoides</name>
    <dbReference type="NCBI Taxonomy" id="216938"/>
    <lineage>
        <taxon>Bacteria</taxon>
        <taxon>Bacillati</taxon>
        <taxon>Mycoplasmatota</taxon>
        <taxon>Mollicutes</taxon>
        <taxon>Entomoplasmatales</taxon>
        <taxon>Spiroplasmataceae</taxon>
        <taxon>Spiroplasma</taxon>
    </lineage>
</organism>
<dbReference type="STRING" id="216938.SHELI_v1c10350"/>
<proteinExistence type="predicted"/>
<feature type="signal peptide" evidence="1">
    <location>
        <begin position="1"/>
        <end position="18"/>
    </location>
</feature>
<gene>
    <name evidence="2" type="ORF">SHELI_v1c10350</name>
</gene>
<dbReference type="AlphaFoldDB" id="A0A1B3SM30"/>
<dbReference type="Proteomes" id="UP000094378">
    <property type="component" value="Chromosome"/>
</dbReference>
<reference evidence="2 3" key="1">
    <citation type="submission" date="2016-08" db="EMBL/GenBank/DDBJ databases">
        <title>Complete genome sequence of Spiroplasma helicoides TABS-2 (DSM 22551).</title>
        <authorList>
            <person name="Shen W.-Y."/>
            <person name="Lo W.-S."/>
            <person name="Lai Y.-C."/>
            <person name="Kuo C.-H."/>
        </authorList>
    </citation>
    <scope>NUCLEOTIDE SEQUENCE [LARGE SCALE GENOMIC DNA]</scope>
    <source>
        <strain evidence="2 3">TABS-2</strain>
    </source>
</reference>
<keyword evidence="3" id="KW-1185">Reference proteome</keyword>
<feature type="chain" id="PRO_5008554114" evidence="1">
    <location>
        <begin position="19"/>
        <end position="254"/>
    </location>
</feature>
<dbReference type="KEGG" id="shj:SHELI_v1c10350"/>
<sequence length="254" mass="29447">MKKLLIPLLSLPIIATFASNLVVNVNRWKSDEQNVREKINFIIGTDEDYPEISEEYLNSWIRIHDSAILGVNKSNAAIDDYFTYEYRNLYNKYKDVDYKGAKDNYGIPKFEVDNVFEAIYRSDEVQYQSAYTLKALYSEACINIIKGNFNILINPSSESVLWCFKYFNALCYFQWLKVWIYEVSTSVEIGLSIDFYTLPNYASVDENYEPIYQKGPNPAYKAPTPVTSLSSDLKPFIEKVYDLVFIKKGDLTKS</sequence>
<keyword evidence="1" id="KW-0732">Signal</keyword>